<protein>
    <submittedName>
        <fullName evidence="4">Glycosyltransferase family A protein</fullName>
        <ecNumber evidence="4">2.4.-.-</ecNumber>
    </submittedName>
</protein>
<dbReference type="InterPro" id="IPR027791">
    <property type="entry name" value="Galactosyl_T_C"/>
</dbReference>
<dbReference type="Gene3D" id="3.90.550.10">
    <property type="entry name" value="Spore Coat Polysaccharide Biosynthesis Protein SpsA, Chain A"/>
    <property type="match status" value="1"/>
</dbReference>
<comment type="caution">
    <text evidence="4">The sequence shown here is derived from an EMBL/GenBank/DDBJ whole genome shotgun (WGS) entry which is preliminary data.</text>
</comment>
<dbReference type="RefSeq" id="WP_377484462.1">
    <property type="nucleotide sequence ID" value="NZ_JBHUOX010000007.1"/>
</dbReference>
<keyword evidence="4" id="KW-0328">Glycosyltransferase</keyword>
<evidence type="ECO:0000259" key="3">
    <source>
        <dbReference type="Pfam" id="PF10111"/>
    </source>
</evidence>
<feature type="domain" description="Galactosyltransferase C-terminal" evidence="2">
    <location>
        <begin position="113"/>
        <end position="167"/>
    </location>
</feature>
<dbReference type="InterPro" id="IPR019290">
    <property type="entry name" value="GlycosylTrfase-like_prok"/>
</dbReference>
<feature type="domain" description="Glycosyltransferase 2-like prokaryotic type" evidence="3">
    <location>
        <begin position="8"/>
        <end position="95"/>
    </location>
</feature>
<name>A0ABW6BX04_9BACT</name>
<dbReference type="Pfam" id="PF02709">
    <property type="entry name" value="Glyco_transf_7C"/>
    <property type="match status" value="1"/>
</dbReference>
<dbReference type="InterPro" id="IPR029044">
    <property type="entry name" value="Nucleotide-diphossugar_trans"/>
</dbReference>
<dbReference type="EC" id="2.4.-.-" evidence="4"/>
<evidence type="ECO:0000259" key="2">
    <source>
        <dbReference type="Pfam" id="PF02709"/>
    </source>
</evidence>
<dbReference type="CDD" id="cd00761">
    <property type="entry name" value="Glyco_tranf_GTA_type"/>
    <property type="match status" value="1"/>
</dbReference>
<keyword evidence="1 4" id="KW-0808">Transferase</keyword>
<dbReference type="EMBL" id="JBHUOX010000007">
    <property type="protein sequence ID" value="MFD3000919.1"/>
    <property type="molecule type" value="Genomic_DNA"/>
</dbReference>
<keyword evidence="5" id="KW-1185">Reference proteome</keyword>
<evidence type="ECO:0000313" key="5">
    <source>
        <dbReference type="Proteomes" id="UP001597641"/>
    </source>
</evidence>
<gene>
    <name evidence="4" type="ORF">ACFS7Z_11140</name>
</gene>
<sequence length="251" mass="29182">MNRLFHLKHTIEKNILDNSSYPNLEFVLIDYNSQDDLEGYVKKNLEKYIHKGILNYYKTTEPQKFHMSKAKNLSHALAKGDIVCNVDGDNFTGKDFAFYINYLFNKHGKDIIYRFHKPPFWGTSGRIALFKDNFMQLGGYDEEFLPAGHDDIDLVNRGLKIGLNYKQEQLENFQRYLSNTTLEKSVNCTDELNDYYKLESANRARSDENVKHGKLFANAAGMENFVVFKNFNKEPLNSRDLISDLQTPHVV</sequence>
<evidence type="ECO:0000313" key="4">
    <source>
        <dbReference type="EMBL" id="MFD3000919.1"/>
    </source>
</evidence>
<dbReference type="GO" id="GO:0016757">
    <property type="term" value="F:glycosyltransferase activity"/>
    <property type="evidence" value="ECO:0007669"/>
    <property type="project" value="UniProtKB-KW"/>
</dbReference>
<dbReference type="Proteomes" id="UP001597641">
    <property type="component" value="Unassembled WGS sequence"/>
</dbReference>
<organism evidence="4 5">
    <name type="scientific">Pontibacter toksunensis</name>
    <dbReference type="NCBI Taxonomy" id="1332631"/>
    <lineage>
        <taxon>Bacteria</taxon>
        <taxon>Pseudomonadati</taxon>
        <taxon>Bacteroidota</taxon>
        <taxon>Cytophagia</taxon>
        <taxon>Cytophagales</taxon>
        <taxon>Hymenobacteraceae</taxon>
        <taxon>Pontibacter</taxon>
    </lineage>
</organism>
<reference evidence="5" key="1">
    <citation type="journal article" date="2019" name="Int. J. Syst. Evol. Microbiol.">
        <title>The Global Catalogue of Microorganisms (GCM) 10K type strain sequencing project: providing services to taxonomists for standard genome sequencing and annotation.</title>
        <authorList>
            <consortium name="The Broad Institute Genomics Platform"/>
            <consortium name="The Broad Institute Genome Sequencing Center for Infectious Disease"/>
            <person name="Wu L."/>
            <person name="Ma J."/>
        </authorList>
    </citation>
    <scope>NUCLEOTIDE SEQUENCE [LARGE SCALE GENOMIC DNA]</scope>
    <source>
        <strain evidence="5">KCTC 23984</strain>
    </source>
</reference>
<dbReference type="SUPFAM" id="SSF53448">
    <property type="entry name" value="Nucleotide-diphospho-sugar transferases"/>
    <property type="match status" value="1"/>
</dbReference>
<evidence type="ECO:0000256" key="1">
    <source>
        <dbReference type="ARBA" id="ARBA00022679"/>
    </source>
</evidence>
<accession>A0ABW6BX04</accession>
<proteinExistence type="predicted"/>
<dbReference type="Pfam" id="PF10111">
    <property type="entry name" value="Glyco_tranf_2_2"/>
    <property type="match status" value="1"/>
</dbReference>